<dbReference type="EMBL" id="CM004398">
    <property type="protein sequence ID" value="KAG8642119.1"/>
    <property type="molecule type" value="Genomic_DNA"/>
</dbReference>
<name>A0ACB7GQX0_MANES</name>
<evidence type="ECO:0000313" key="2">
    <source>
        <dbReference type="Proteomes" id="UP000091857"/>
    </source>
</evidence>
<dbReference type="Proteomes" id="UP000091857">
    <property type="component" value="Chromosome 12"/>
</dbReference>
<reference evidence="2" key="1">
    <citation type="journal article" date="2016" name="Nat. Biotechnol.">
        <title>Sequencing wild and cultivated cassava and related species reveals extensive interspecific hybridization and genetic diversity.</title>
        <authorList>
            <person name="Bredeson J.V."/>
            <person name="Lyons J.B."/>
            <person name="Prochnik S.E."/>
            <person name="Wu G.A."/>
            <person name="Ha C.M."/>
            <person name="Edsinger-Gonzales E."/>
            <person name="Grimwood J."/>
            <person name="Schmutz J."/>
            <person name="Rabbi I.Y."/>
            <person name="Egesi C."/>
            <person name="Nauluvula P."/>
            <person name="Lebot V."/>
            <person name="Ndunguru J."/>
            <person name="Mkamilo G."/>
            <person name="Bart R.S."/>
            <person name="Setter T.L."/>
            <person name="Gleadow R.M."/>
            <person name="Kulakow P."/>
            <person name="Ferguson M.E."/>
            <person name="Rounsley S."/>
            <person name="Rokhsar D.S."/>
        </authorList>
    </citation>
    <scope>NUCLEOTIDE SEQUENCE [LARGE SCALE GENOMIC DNA]</scope>
    <source>
        <strain evidence="2">cv. AM560-2</strain>
    </source>
</reference>
<organism evidence="1 2">
    <name type="scientific">Manihot esculenta</name>
    <name type="common">Cassava</name>
    <name type="synonym">Jatropha manihot</name>
    <dbReference type="NCBI Taxonomy" id="3983"/>
    <lineage>
        <taxon>Eukaryota</taxon>
        <taxon>Viridiplantae</taxon>
        <taxon>Streptophyta</taxon>
        <taxon>Embryophyta</taxon>
        <taxon>Tracheophyta</taxon>
        <taxon>Spermatophyta</taxon>
        <taxon>Magnoliopsida</taxon>
        <taxon>eudicotyledons</taxon>
        <taxon>Gunneridae</taxon>
        <taxon>Pentapetalae</taxon>
        <taxon>rosids</taxon>
        <taxon>fabids</taxon>
        <taxon>Malpighiales</taxon>
        <taxon>Euphorbiaceae</taxon>
        <taxon>Crotonoideae</taxon>
        <taxon>Manihoteae</taxon>
        <taxon>Manihot</taxon>
    </lineage>
</organism>
<sequence length="123" mass="13965">MQNSTFLYSSIASLLSFSISSLISVLFYKQEPGPIHLEDQMIIAPEKVLHTRVITRDGQQTPQGLIKWVNMPEEAATWEDRTFISAHFPEIPLSWGQESAQGGVIVTYFRKKKKNSRKNLGEV</sequence>
<protein>
    <submittedName>
        <fullName evidence="1">Uncharacterized protein</fullName>
    </submittedName>
</protein>
<keyword evidence="2" id="KW-1185">Reference proteome</keyword>
<evidence type="ECO:0000313" key="1">
    <source>
        <dbReference type="EMBL" id="KAG8642119.1"/>
    </source>
</evidence>
<accession>A0ACB7GQX0</accession>
<gene>
    <name evidence="1" type="ORF">MANES_12G056360v8</name>
</gene>
<comment type="caution">
    <text evidence="1">The sequence shown here is derived from an EMBL/GenBank/DDBJ whole genome shotgun (WGS) entry which is preliminary data.</text>
</comment>
<proteinExistence type="predicted"/>